<evidence type="ECO:0000313" key="2">
    <source>
        <dbReference type="Proteomes" id="UP001558613"/>
    </source>
</evidence>
<comment type="caution">
    <text evidence="1">The sequence shown here is derived from an EMBL/GenBank/DDBJ whole genome shotgun (WGS) entry which is preliminary data.</text>
</comment>
<protein>
    <submittedName>
        <fullName evidence="1">Uncharacterized protein</fullName>
    </submittedName>
</protein>
<proteinExistence type="predicted"/>
<keyword evidence="2" id="KW-1185">Reference proteome</keyword>
<accession>A0ABR3NXQ8</accession>
<dbReference type="Proteomes" id="UP001558613">
    <property type="component" value="Unassembled WGS sequence"/>
</dbReference>
<sequence>MLGNTRKKNRIYSHTHTVTLIHIHRPTERDLTGAVPLCSRISRCPCDAPDARRRCAGCAREDGTHHSGLVRCELSAVFLLKAPWSLM</sequence>
<reference evidence="1 2" key="1">
    <citation type="submission" date="2023-09" db="EMBL/GenBank/DDBJ databases">
        <authorList>
            <person name="Wang M."/>
        </authorList>
    </citation>
    <scope>NUCLEOTIDE SEQUENCE [LARGE SCALE GENOMIC DNA]</scope>
    <source>
        <strain evidence="1">GT-2023</strain>
        <tissue evidence="1">Liver</tissue>
    </source>
</reference>
<organism evidence="1 2">
    <name type="scientific">Cirrhinus molitorella</name>
    <name type="common">mud carp</name>
    <dbReference type="NCBI Taxonomy" id="172907"/>
    <lineage>
        <taxon>Eukaryota</taxon>
        <taxon>Metazoa</taxon>
        <taxon>Chordata</taxon>
        <taxon>Craniata</taxon>
        <taxon>Vertebrata</taxon>
        <taxon>Euteleostomi</taxon>
        <taxon>Actinopterygii</taxon>
        <taxon>Neopterygii</taxon>
        <taxon>Teleostei</taxon>
        <taxon>Ostariophysi</taxon>
        <taxon>Cypriniformes</taxon>
        <taxon>Cyprinidae</taxon>
        <taxon>Labeoninae</taxon>
        <taxon>Labeonini</taxon>
        <taxon>Cirrhinus</taxon>
    </lineage>
</organism>
<name>A0ABR3NXQ8_9TELE</name>
<evidence type="ECO:0000313" key="1">
    <source>
        <dbReference type="EMBL" id="KAL1281709.1"/>
    </source>
</evidence>
<dbReference type="EMBL" id="JAYMGO010000001">
    <property type="protein sequence ID" value="KAL1281709.1"/>
    <property type="molecule type" value="Genomic_DNA"/>
</dbReference>
<gene>
    <name evidence="1" type="ORF">QQF64_000512</name>
</gene>